<protein>
    <submittedName>
        <fullName evidence="5">Phosphate acetyltransferase</fullName>
    </submittedName>
    <submittedName>
        <fullName evidence="6">Phosphate butyryltransferase</fullName>
        <ecNumber evidence="5 6">2.3.1.8</ecNumber>
    </submittedName>
</protein>
<dbReference type="KEGG" id="aacx:DEACI_3443"/>
<keyword evidence="2 5" id="KW-0808">Transferase</keyword>
<evidence type="ECO:0000256" key="3">
    <source>
        <dbReference type="ARBA" id="ARBA00023315"/>
    </source>
</evidence>
<organism evidence="5">
    <name type="scientific">Acididesulfobacillus acetoxydans</name>
    <dbReference type="NCBI Taxonomy" id="1561005"/>
    <lineage>
        <taxon>Bacteria</taxon>
        <taxon>Bacillati</taxon>
        <taxon>Bacillota</taxon>
        <taxon>Clostridia</taxon>
        <taxon>Eubacteriales</taxon>
        <taxon>Peptococcaceae</taxon>
        <taxon>Acididesulfobacillus</taxon>
    </lineage>
</organism>
<evidence type="ECO:0000313" key="7">
    <source>
        <dbReference type="Proteomes" id="UP001071230"/>
    </source>
</evidence>
<dbReference type="PANTHER" id="PTHR43356:SF2">
    <property type="entry name" value="PHOSPHATE ACETYLTRANSFERASE"/>
    <property type="match status" value="1"/>
</dbReference>
<gene>
    <name evidence="6" type="ORF">DEACI_0827</name>
    <name evidence="5" type="ORF">DEACI_3443</name>
</gene>
<dbReference type="PANTHER" id="PTHR43356">
    <property type="entry name" value="PHOSPHATE ACETYLTRANSFERASE"/>
    <property type="match status" value="1"/>
</dbReference>
<proteinExistence type="inferred from homology"/>
<reference evidence="5" key="2">
    <citation type="submission" date="2020-01" db="EMBL/GenBank/DDBJ databases">
        <authorList>
            <person name="Hornung B."/>
        </authorList>
    </citation>
    <scope>NUCLEOTIDE SEQUENCE</scope>
    <source>
        <strain evidence="5">PacBioINE</strain>
    </source>
</reference>
<dbReference type="EMBL" id="CDGJ01000027">
    <property type="protein sequence ID" value="CEJ06379.1"/>
    <property type="molecule type" value="Genomic_DNA"/>
</dbReference>
<dbReference type="Gene3D" id="3.40.718.10">
    <property type="entry name" value="Isopropylmalate Dehydrogenase"/>
    <property type="match status" value="1"/>
</dbReference>
<dbReference type="GO" id="GO:0008959">
    <property type="term" value="F:phosphate acetyltransferase activity"/>
    <property type="evidence" value="ECO:0007669"/>
    <property type="project" value="UniProtKB-EC"/>
</dbReference>
<dbReference type="PIRSF" id="PIRSF000428">
    <property type="entry name" value="P_Ac_trans"/>
    <property type="match status" value="1"/>
</dbReference>
<feature type="domain" description="Phosphate acetyl/butaryl transferase" evidence="4">
    <location>
        <begin position="80"/>
        <end position="296"/>
    </location>
</feature>
<dbReference type="EMBL" id="LR746496">
    <property type="protein sequence ID" value="CAA7602764.1"/>
    <property type="molecule type" value="Genomic_DNA"/>
</dbReference>
<evidence type="ECO:0000313" key="5">
    <source>
        <dbReference type="EMBL" id="CAA7602764.1"/>
    </source>
</evidence>
<dbReference type="Proteomes" id="UP000836597">
    <property type="component" value="Chromosome"/>
</dbReference>
<dbReference type="EC" id="2.3.1.8" evidence="5 6"/>
<keyword evidence="7" id="KW-1185">Reference proteome</keyword>
<reference evidence="6" key="1">
    <citation type="submission" date="2014-11" db="EMBL/GenBank/DDBJ databases">
        <authorList>
            <person name="Hornung B.V."/>
        </authorList>
    </citation>
    <scope>NUCLEOTIDE SEQUENCE</scope>
    <source>
        <strain evidence="6">INE</strain>
    </source>
</reference>
<dbReference type="InterPro" id="IPR050500">
    <property type="entry name" value="Phos_Acetyltrans/Butyryltrans"/>
</dbReference>
<sequence>MRFTGLEVLLERAQSLGRARVAVAAAADKQVLEAVKMAQTVGLIDPLLIGSGVGIEDLARQIGLDLGKAELIDEPDPVAAAHKAVDAVVRGRAHFLMKGLVNTADFLRAVLRAEDGLRSGRLLSHLAAISVPGFNRLLFLTDGGINISPTLEQKKEILANALDCMHRIGMGEVKVVALSANEVPSAKMVSSTDAAALAEMGERGEFVGAVVDGPLALDGAISAAALKHKGIKSRVNGDADLFLVPTIEVGNAVIKSMLYFAGATFAGIILGAKTPIVMTSRNDSPRSKLMSIAFAAVSREAGV</sequence>
<dbReference type="Proteomes" id="UP001071230">
    <property type="component" value="Unassembled WGS sequence"/>
</dbReference>
<dbReference type="RefSeq" id="WP_240986084.1">
    <property type="nucleotide sequence ID" value="NZ_CDGJ01000027.1"/>
</dbReference>
<dbReference type="AlphaFoldDB" id="A0A8S0WQP3"/>
<dbReference type="InterPro" id="IPR012147">
    <property type="entry name" value="P_Ac_Bu_trans"/>
</dbReference>
<keyword evidence="3 5" id="KW-0012">Acyltransferase</keyword>
<evidence type="ECO:0000256" key="1">
    <source>
        <dbReference type="ARBA" id="ARBA00005656"/>
    </source>
</evidence>
<accession>A0A8S0WQP3</accession>
<evidence type="ECO:0000256" key="2">
    <source>
        <dbReference type="ARBA" id="ARBA00022679"/>
    </source>
</evidence>
<comment type="similarity">
    <text evidence="1">Belongs to the phosphate acetyltransferase and butyryltransferase family.</text>
</comment>
<name>A0A8S0WQP3_9FIRM</name>
<dbReference type="NCBIfam" id="NF006045">
    <property type="entry name" value="PRK08190.1"/>
    <property type="match status" value="1"/>
</dbReference>
<dbReference type="Pfam" id="PF01515">
    <property type="entry name" value="PTA_PTB"/>
    <property type="match status" value="2"/>
</dbReference>
<feature type="domain" description="Phosphate acetyl/butaryl transferase" evidence="4">
    <location>
        <begin position="9"/>
        <end position="74"/>
    </location>
</feature>
<evidence type="ECO:0000259" key="4">
    <source>
        <dbReference type="Pfam" id="PF01515"/>
    </source>
</evidence>
<evidence type="ECO:0000313" key="6">
    <source>
        <dbReference type="EMBL" id="CEJ06379.1"/>
    </source>
</evidence>
<dbReference type="SUPFAM" id="SSF53659">
    <property type="entry name" value="Isocitrate/Isopropylmalate dehydrogenase-like"/>
    <property type="match status" value="1"/>
</dbReference>
<dbReference type="InterPro" id="IPR002505">
    <property type="entry name" value="PTA_PTB"/>
</dbReference>